<evidence type="ECO:0000313" key="2">
    <source>
        <dbReference type="Proteomes" id="UP000054653"/>
    </source>
</evidence>
<evidence type="ECO:0000313" key="1">
    <source>
        <dbReference type="EMBL" id="KRY03935.1"/>
    </source>
</evidence>
<accession>A0A0V0YUF3</accession>
<keyword evidence="2" id="KW-1185">Reference proteome</keyword>
<dbReference type="Proteomes" id="UP000054653">
    <property type="component" value="Unassembled WGS sequence"/>
</dbReference>
<proteinExistence type="predicted"/>
<dbReference type="AlphaFoldDB" id="A0A0V0YUF3"/>
<comment type="caution">
    <text evidence="1">The sequence shown here is derived from an EMBL/GenBank/DDBJ whole genome shotgun (WGS) entry which is preliminary data.</text>
</comment>
<dbReference type="EMBL" id="JYDI01006066">
    <property type="protein sequence ID" value="KRY03935.1"/>
    <property type="molecule type" value="Genomic_DNA"/>
</dbReference>
<sequence length="33" mass="3866">MDTHPCTALHQCDIALEFRYNISLGILNFYPIR</sequence>
<protein>
    <submittedName>
        <fullName evidence="1">Uncharacterized protein</fullName>
    </submittedName>
</protein>
<organism evidence="1 2">
    <name type="scientific">Trichinella britovi</name>
    <name type="common">Parasitic roundworm</name>
    <dbReference type="NCBI Taxonomy" id="45882"/>
    <lineage>
        <taxon>Eukaryota</taxon>
        <taxon>Metazoa</taxon>
        <taxon>Ecdysozoa</taxon>
        <taxon>Nematoda</taxon>
        <taxon>Enoplea</taxon>
        <taxon>Dorylaimia</taxon>
        <taxon>Trichinellida</taxon>
        <taxon>Trichinellidae</taxon>
        <taxon>Trichinella</taxon>
    </lineage>
</organism>
<name>A0A0V0YUF3_TRIBR</name>
<reference evidence="1 2" key="1">
    <citation type="submission" date="2015-01" db="EMBL/GenBank/DDBJ databases">
        <title>Evolution of Trichinella species and genotypes.</title>
        <authorList>
            <person name="Korhonen P.K."/>
            <person name="Edoardo P."/>
            <person name="Giuseppe L.R."/>
            <person name="Gasser R.B."/>
        </authorList>
    </citation>
    <scope>NUCLEOTIDE SEQUENCE [LARGE SCALE GENOMIC DNA]</scope>
    <source>
        <strain evidence="1">ISS120</strain>
    </source>
</reference>
<gene>
    <name evidence="1" type="ORF">T03_17846</name>
</gene>